<dbReference type="PROSITE" id="PS00949">
    <property type="entry name" value="AUTOINDUCER_SYNTH_1"/>
    <property type="match status" value="1"/>
</dbReference>
<dbReference type="SUPFAM" id="SSF55729">
    <property type="entry name" value="Acyl-CoA N-acyltransferases (Nat)"/>
    <property type="match status" value="1"/>
</dbReference>
<evidence type="ECO:0000256" key="8">
    <source>
        <dbReference type="RuleBase" id="RU361135"/>
    </source>
</evidence>
<proteinExistence type="inferred from homology"/>
<accession>A0ABS4EUG4</accession>
<dbReference type="Proteomes" id="UP000823786">
    <property type="component" value="Unassembled WGS sequence"/>
</dbReference>
<comment type="catalytic activity">
    <reaction evidence="6 8">
        <text>a fatty acyl-[ACP] + S-adenosyl-L-methionine = an N-acyl-L-homoserine lactone + S-methyl-5'-thioadenosine + holo-[ACP] + H(+)</text>
        <dbReference type="Rhea" id="RHEA:10096"/>
        <dbReference type="Rhea" id="RHEA-COMP:9685"/>
        <dbReference type="Rhea" id="RHEA-COMP:14125"/>
        <dbReference type="ChEBI" id="CHEBI:15378"/>
        <dbReference type="ChEBI" id="CHEBI:17509"/>
        <dbReference type="ChEBI" id="CHEBI:55474"/>
        <dbReference type="ChEBI" id="CHEBI:59789"/>
        <dbReference type="ChEBI" id="CHEBI:64479"/>
        <dbReference type="ChEBI" id="CHEBI:138651"/>
        <dbReference type="EC" id="2.3.1.184"/>
    </reaction>
</comment>
<keyword evidence="2 7" id="KW-0673">Quorum sensing</keyword>
<dbReference type="InterPro" id="IPR018311">
    <property type="entry name" value="Autoind_synth_CS"/>
</dbReference>
<dbReference type="InterPro" id="IPR001690">
    <property type="entry name" value="Autoind_synthase"/>
</dbReference>
<evidence type="ECO:0000256" key="5">
    <source>
        <dbReference type="ARBA" id="ARBA00022929"/>
    </source>
</evidence>
<keyword evidence="10" id="KW-1185">Reference proteome</keyword>
<dbReference type="EMBL" id="JAGGJV010000011">
    <property type="protein sequence ID" value="MBP1861596.1"/>
    <property type="molecule type" value="Genomic_DNA"/>
</dbReference>
<dbReference type="RefSeq" id="WP_209856093.1">
    <property type="nucleotide sequence ID" value="NZ_JAGGJV010000011.1"/>
</dbReference>
<evidence type="ECO:0000256" key="1">
    <source>
        <dbReference type="ARBA" id="ARBA00012340"/>
    </source>
</evidence>
<keyword evidence="3 8" id="KW-0808">Transferase</keyword>
<evidence type="ECO:0000256" key="4">
    <source>
        <dbReference type="ARBA" id="ARBA00022691"/>
    </source>
</evidence>
<keyword evidence="4 8" id="KW-0949">S-adenosyl-L-methionine</keyword>
<dbReference type="PANTHER" id="PTHR39322:SF1">
    <property type="entry name" value="ISOVALERYL-HOMOSERINE LACTONE SYNTHASE"/>
    <property type="match status" value="1"/>
</dbReference>
<sequence>MKVIALSKALSCEDVLLLNDMHRLRSEIFGSRLSWNVTVRDGREYDEFDDLQPTYILTVAGSSRVVGCARLLPAIGPTMLERTFPQLLASGTLNAHPAMVESSRFCVDTTLRERRGEGSLHYITLMMFAGIIEWSLLYGYREIATATDVRFERLLLRAGWPMCRLGKPKMINETNSVAGLLAADQASFDRVRPPSYRSDFHLQGKCSLGKRP</sequence>
<dbReference type="PROSITE" id="PS51187">
    <property type="entry name" value="AUTOINDUCER_SYNTH_2"/>
    <property type="match status" value="1"/>
</dbReference>
<evidence type="ECO:0000256" key="3">
    <source>
        <dbReference type="ARBA" id="ARBA00022679"/>
    </source>
</evidence>
<dbReference type="EC" id="2.3.1.184" evidence="1 8"/>
<dbReference type="NCBIfam" id="NF010408">
    <property type="entry name" value="PRK13834.1"/>
    <property type="match status" value="1"/>
</dbReference>
<comment type="similarity">
    <text evidence="7 8">Belongs to the autoinducer synthase family.</text>
</comment>
<evidence type="ECO:0000256" key="2">
    <source>
        <dbReference type="ARBA" id="ARBA00022654"/>
    </source>
</evidence>
<evidence type="ECO:0000313" key="10">
    <source>
        <dbReference type="Proteomes" id="UP000823786"/>
    </source>
</evidence>
<dbReference type="PRINTS" id="PR01549">
    <property type="entry name" value="AUTOINDCRSYN"/>
</dbReference>
<dbReference type="Pfam" id="PF00765">
    <property type="entry name" value="Autoind_synth"/>
    <property type="match status" value="1"/>
</dbReference>
<comment type="caution">
    <text evidence="9">The sequence shown here is derived from an EMBL/GenBank/DDBJ whole genome shotgun (WGS) entry which is preliminary data.</text>
</comment>
<dbReference type="InterPro" id="IPR016181">
    <property type="entry name" value="Acyl_CoA_acyltransferase"/>
</dbReference>
<dbReference type="Gene3D" id="3.40.630.30">
    <property type="match status" value="1"/>
</dbReference>
<reference evidence="9 10" key="1">
    <citation type="submission" date="2021-03" db="EMBL/GenBank/DDBJ databases">
        <title>Genomic Encyclopedia of Type Strains, Phase IV (KMG-IV): sequencing the most valuable type-strain genomes for metagenomic binning, comparative biology and taxonomic classification.</title>
        <authorList>
            <person name="Goeker M."/>
        </authorList>
    </citation>
    <scope>NUCLEOTIDE SEQUENCE [LARGE SCALE GENOMIC DNA]</scope>
    <source>
        <strain evidence="9 10">DSM 26427</strain>
    </source>
</reference>
<evidence type="ECO:0000256" key="6">
    <source>
        <dbReference type="ARBA" id="ARBA00048576"/>
    </source>
</evidence>
<organism evidence="9 10">
    <name type="scientific">Rhizobium herbae</name>
    <dbReference type="NCBI Taxonomy" id="508661"/>
    <lineage>
        <taxon>Bacteria</taxon>
        <taxon>Pseudomonadati</taxon>
        <taxon>Pseudomonadota</taxon>
        <taxon>Alphaproteobacteria</taxon>
        <taxon>Hyphomicrobiales</taxon>
        <taxon>Rhizobiaceae</taxon>
        <taxon>Rhizobium/Agrobacterium group</taxon>
        <taxon>Rhizobium</taxon>
    </lineage>
</organism>
<name>A0ABS4EUG4_9HYPH</name>
<protein>
    <recommendedName>
        <fullName evidence="1 8">Acyl-homoserine-lactone synthase</fullName>
        <ecNumber evidence="1 8">2.3.1.184</ecNumber>
    </recommendedName>
    <alternativeName>
        <fullName evidence="8">Autoinducer synthesis protein</fullName>
    </alternativeName>
</protein>
<dbReference type="PANTHER" id="PTHR39322">
    <property type="entry name" value="ACYL-HOMOSERINE-LACTONE SYNTHASE"/>
    <property type="match status" value="1"/>
</dbReference>
<evidence type="ECO:0000256" key="7">
    <source>
        <dbReference type="PROSITE-ProRule" id="PRU00533"/>
    </source>
</evidence>
<dbReference type="GO" id="GO:0061579">
    <property type="term" value="F:N-acyl homoserine lactone synthase activity"/>
    <property type="evidence" value="ECO:0007669"/>
    <property type="project" value="UniProtKB-EC"/>
</dbReference>
<gene>
    <name evidence="9" type="ORF">J2Z75_005125</name>
</gene>
<keyword evidence="5 7" id="KW-0071">Autoinducer synthesis</keyword>
<keyword evidence="9" id="KW-0012">Acyltransferase</keyword>
<evidence type="ECO:0000313" key="9">
    <source>
        <dbReference type="EMBL" id="MBP1861596.1"/>
    </source>
</evidence>